<protein>
    <recommendedName>
        <fullName evidence="2">alpha-L-fucosidase</fullName>
        <ecNumber evidence="2">3.2.1.51</ecNumber>
    </recommendedName>
</protein>
<feature type="domain" description="Glycoside hydrolase family 29 N-terminal" evidence="7">
    <location>
        <begin position="77"/>
        <end position="361"/>
    </location>
</feature>
<dbReference type="GO" id="GO:0006004">
    <property type="term" value="P:fucose metabolic process"/>
    <property type="evidence" value="ECO:0007669"/>
    <property type="project" value="TreeGrafter"/>
</dbReference>
<feature type="signal peptide" evidence="6">
    <location>
        <begin position="1"/>
        <end position="19"/>
    </location>
</feature>
<comment type="similarity">
    <text evidence="1">Belongs to the glycosyl hydrolase 29 family.</text>
</comment>
<evidence type="ECO:0000259" key="7">
    <source>
        <dbReference type="Pfam" id="PF01120"/>
    </source>
</evidence>
<reference evidence="8" key="1">
    <citation type="submission" date="2021-03" db="EMBL/GenBank/DDBJ databases">
        <authorList>
            <person name="Lu T."/>
            <person name="Wang Q."/>
            <person name="Han X."/>
        </authorList>
    </citation>
    <scope>NUCLEOTIDE SEQUENCE</scope>
    <source>
        <strain evidence="8">WQ 2009</strain>
    </source>
</reference>
<dbReference type="InterPro" id="IPR017853">
    <property type="entry name" value="GH"/>
</dbReference>
<dbReference type="Gene3D" id="2.60.120.260">
    <property type="entry name" value="Galactose-binding domain-like"/>
    <property type="match status" value="1"/>
</dbReference>
<name>A0A8T4HA32_9SPHI</name>
<proteinExistence type="inferred from homology"/>
<gene>
    <name evidence="8" type="ORF">J5U18_09260</name>
</gene>
<evidence type="ECO:0000313" key="9">
    <source>
        <dbReference type="Proteomes" id="UP000679691"/>
    </source>
</evidence>
<evidence type="ECO:0000313" key="8">
    <source>
        <dbReference type="EMBL" id="MBP3943749.1"/>
    </source>
</evidence>
<dbReference type="EMBL" id="JAGKSB010000009">
    <property type="protein sequence ID" value="MBP3943749.1"/>
    <property type="molecule type" value="Genomic_DNA"/>
</dbReference>
<accession>A0A8T4HA32</accession>
<comment type="caution">
    <text evidence="8">The sequence shown here is derived from an EMBL/GenBank/DDBJ whole genome shotgun (WGS) entry which is preliminary data.</text>
</comment>
<dbReference type="InterPro" id="IPR000933">
    <property type="entry name" value="Glyco_hydro_29"/>
</dbReference>
<keyword evidence="9" id="KW-1185">Reference proteome</keyword>
<evidence type="ECO:0000256" key="1">
    <source>
        <dbReference type="ARBA" id="ARBA00007951"/>
    </source>
</evidence>
<evidence type="ECO:0000256" key="5">
    <source>
        <dbReference type="ARBA" id="ARBA00023295"/>
    </source>
</evidence>
<dbReference type="SMART" id="SM00812">
    <property type="entry name" value="Alpha_L_fucos"/>
    <property type="match status" value="1"/>
</dbReference>
<keyword evidence="5" id="KW-0326">Glycosidase</keyword>
<dbReference type="AlphaFoldDB" id="A0A8T4HA32"/>
<dbReference type="SUPFAM" id="SSF51445">
    <property type="entry name" value="(Trans)glycosidases"/>
    <property type="match status" value="1"/>
</dbReference>
<dbReference type="InterPro" id="IPR057739">
    <property type="entry name" value="Glyco_hydro_29_N"/>
</dbReference>
<keyword evidence="4" id="KW-0378">Hydrolase</keyword>
<dbReference type="GO" id="GO:0005764">
    <property type="term" value="C:lysosome"/>
    <property type="evidence" value="ECO:0007669"/>
    <property type="project" value="TreeGrafter"/>
</dbReference>
<dbReference type="Proteomes" id="UP000679691">
    <property type="component" value="Unassembled WGS sequence"/>
</dbReference>
<evidence type="ECO:0000256" key="2">
    <source>
        <dbReference type="ARBA" id="ARBA00012662"/>
    </source>
</evidence>
<dbReference type="EC" id="3.2.1.51" evidence="2"/>
<feature type="chain" id="PRO_5035917410" description="alpha-L-fucosidase" evidence="6">
    <location>
        <begin position="20"/>
        <end position="507"/>
    </location>
</feature>
<dbReference type="Gene3D" id="3.20.20.80">
    <property type="entry name" value="Glycosidases"/>
    <property type="match status" value="1"/>
</dbReference>
<dbReference type="RefSeq" id="WP_353547251.1">
    <property type="nucleotide sequence ID" value="NZ_JAGKSB010000009.1"/>
</dbReference>
<evidence type="ECO:0000256" key="4">
    <source>
        <dbReference type="ARBA" id="ARBA00022801"/>
    </source>
</evidence>
<dbReference type="PANTHER" id="PTHR10030">
    <property type="entry name" value="ALPHA-L-FUCOSIDASE"/>
    <property type="match status" value="1"/>
</dbReference>
<sequence>MLKAFLSFSIICCSYVAQAQNYVQINSGDSEGDIIRKAASVRPTARQLNWQKLEVTGFLHFGINTFTGKEWGDGKESPSLFNPTKLDTDQWVQVAQKAGINLLILTAKHHDGFCLWPTNTTDYSVKNAPYLNGQGDVLKSLAQSCKKYGMKIGVYLSPWDRNAKSYGSDAYNEMFRNQLTEVLSNYGKIDEVWFDGANGEGPNGKKQEYNWSSYYDVIRKLQPEAVIAVMGPDVRWVGTETGYGRDTEWSVVPANNLDQNSIADGSQQQMNIQPKGDMSLKDVGGRANILKAKGLVWYPAETDVSIRPGWFYHAQEDAKVKSPEKLLDIYFHSVGKNGVLLLNIPPTTEGLIHAVDAENLSSWKGLRDKIFNNNLLLGQEVKLVKNGVRKKLKEGGEQIWTSKSDDKELIFEYKAKSPLRFNVLQLGEFIQWGQRVEKFEVQIRNNNAWQTIKEGTTVGYKRIVVLPETSSTHIRIKIAQSRLAPFVDKVGLYYYDDIVKLDGKAHK</sequence>
<dbReference type="Pfam" id="PF01120">
    <property type="entry name" value="Alpha_L_fucos"/>
    <property type="match status" value="1"/>
</dbReference>
<dbReference type="GO" id="GO:0004560">
    <property type="term" value="F:alpha-L-fucosidase activity"/>
    <property type="evidence" value="ECO:0007669"/>
    <property type="project" value="InterPro"/>
</dbReference>
<dbReference type="GO" id="GO:0016139">
    <property type="term" value="P:glycoside catabolic process"/>
    <property type="evidence" value="ECO:0007669"/>
    <property type="project" value="TreeGrafter"/>
</dbReference>
<evidence type="ECO:0000256" key="6">
    <source>
        <dbReference type="SAM" id="SignalP"/>
    </source>
</evidence>
<organism evidence="8 9">
    <name type="scientific">Rhinopithecimicrobium faecis</name>
    <dbReference type="NCBI Taxonomy" id="2820698"/>
    <lineage>
        <taxon>Bacteria</taxon>
        <taxon>Pseudomonadati</taxon>
        <taxon>Bacteroidota</taxon>
        <taxon>Sphingobacteriia</taxon>
        <taxon>Sphingobacteriales</taxon>
        <taxon>Sphingobacteriaceae</taxon>
        <taxon>Rhinopithecimicrobium</taxon>
    </lineage>
</organism>
<evidence type="ECO:0000256" key="3">
    <source>
        <dbReference type="ARBA" id="ARBA00022729"/>
    </source>
</evidence>
<dbReference type="PANTHER" id="PTHR10030:SF37">
    <property type="entry name" value="ALPHA-L-FUCOSIDASE-RELATED"/>
    <property type="match status" value="1"/>
</dbReference>
<dbReference type="FunFam" id="3.20.20.80:FF:000052">
    <property type="entry name" value="Putative alpha-L-fucosidase 1"/>
    <property type="match status" value="1"/>
</dbReference>
<keyword evidence="3 6" id="KW-0732">Signal</keyword>